<accession>A0A4R1PQU6</accession>
<dbReference type="Pfam" id="PF01464">
    <property type="entry name" value="SLT"/>
    <property type="match status" value="1"/>
</dbReference>
<name>A0A4R1PQU6_9FIRM</name>
<dbReference type="GO" id="GO:0000270">
    <property type="term" value="P:peptidoglycan metabolic process"/>
    <property type="evidence" value="ECO:0007669"/>
    <property type="project" value="InterPro"/>
</dbReference>
<organism evidence="3 4">
    <name type="scientific">Anaerospora hongkongensis</name>
    <dbReference type="NCBI Taxonomy" id="244830"/>
    <lineage>
        <taxon>Bacteria</taxon>
        <taxon>Bacillati</taxon>
        <taxon>Bacillota</taxon>
        <taxon>Negativicutes</taxon>
        <taxon>Selenomonadales</taxon>
        <taxon>Sporomusaceae</taxon>
        <taxon>Anaerospora</taxon>
    </lineage>
</organism>
<dbReference type="InterPro" id="IPR000189">
    <property type="entry name" value="Transglyc_AS"/>
</dbReference>
<evidence type="ECO:0000313" key="4">
    <source>
        <dbReference type="Proteomes" id="UP000295063"/>
    </source>
</evidence>
<dbReference type="RefSeq" id="WP_132082958.1">
    <property type="nucleotide sequence ID" value="NZ_DAIMLW010000212.1"/>
</dbReference>
<comment type="similarity">
    <text evidence="1">Belongs to the transglycosylase Slt family.</text>
</comment>
<dbReference type="InterPro" id="IPR023346">
    <property type="entry name" value="Lysozyme-like_dom_sf"/>
</dbReference>
<dbReference type="PANTHER" id="PTHR37423">
    <property type="entry name" value="SOLUBLE LYTIC MUREIN TRANSGLYCOSYLASE-RELATED"/>
    <property type="match status" value="1"/>
</dbReference>
<protein>
    <submittedName>
        <fullName evidence="3">Soluble lytic murein transglycosylase</fullName>
    </submittedName>
</protein>
<feature type="domain" description="Transglycosylase SLT" evidence="2">
    <location>
        <begin position="46"/>
        <end position="156"/>
    </location>
</feature>
<comment type="caution">
    <text evidence="3">The sequence shown here is derived from an EMBL/GenBank/DDBJ whole genome shotgun (WGS) entry which is preliminary data.</text>
</comment>
<evidence type="ECO:0000256" key="1">
    <source>
        <dbReference type="ARBA" id="ARBA00007734"/>
    </source>
</evidence>
<dbReference type="Proteomes" id="UP000295063">
    <property type="component" value="Unassembled WGS sequence"/>
</dbReference>
<dbReference type="InterPro" id="IPR008258">
    <property type="entry name" value="Transglycosylase_SLT_dom_1"/>
</dbReference>
<sequence>MRRIAWLKVWLVVVMLLAVGSYAVFWSDWFQKKFVYPLPYQNLVYQYAIENNISPYLVAGVILAESKFNPQARSPKGATGLMQIMPETGQWIVSQIENEYESVGDLTDPETNIQLGTWYLSSLKKEFSGNEVLILAAYNGGRGNVKQWMNKYGWTQQFDGIEQIPFKETREYVGKVLRNKQRYEELYGR</sequence>
<dbReference type="CDD" id="cd16896">
    <property type="entry name" value="LT_Slt70-like"/>
    <property type="match status" value="1"/>
</dbReference>
<evidence type="ECO:0000313" key="3">
    <source>
        <dbReference type="EMBL" id="TCL33920.1"/>
    </source>
</evidence>
<gene>
    <name evidence="3" type="ORF">EV210_11621</name>
</gene>
<dbReference type="GO" id="GO:0008933">
    <property type="term" value="F:peptidoglycan lytic transglycosylase activity"/>
    <property type="evidence" value="ECO:0007669"/>
    <property type="project" value="InterPro"/>
</dbReference>
<dbReference type="EMBL" id="SLUI01000016">
    <property type="protein sequence ID" value="TCL33920.1"/>
    <property type="molecule type" value="Genomic_DNA"/>
</dbReference>
<dbReference type="PROSITE" id="PS00922">
    <property type="entry name" value="TRANSGLYCOSYLASE"/>
    <property type="match status" value="1"/>
</dbReference>
<keyword evidence="4" id="KW-1185">Reference proteome</keyword>
<dbReference type="PANTHER" id="PTHR37423:SF5">
    <property type="entry name" value="SOLUBLE LYTIC MUREIN TRANSGLYCOSYLASE"/>
    <property type="match status" value="1"/>
</dbReference>
<dbReference type="GO" id="GO:0016020">
    <property type="term" value="C:membrane"/>
    <property type="evidence" value="ECO:0007669"/>
    <property type="project" value="InterPro"/>
</dbReference>
<reference evidence="3 4" key="1">
    <citation type="submission" date="2019-03" db="EMBL/GenBank/DDBJ databases">
        <title>Genomic Encyclopedia of Type Strains, Phase IV (KMG-IV): sequencing the most valuable type-strain genomes for metagenomic binning, comparative biology and taxonomic classification.</title>
        <authorList>
            <person name="Goeker M."/>
        </authorList>
    </citation>
    <scope>NUCLEOTIDE SEQUENCE [LARGE SCALE GENOMIC DNA]</scope>
    <source>
        <strain evidence="3 4">DSM 15969</strain>
    </source>
</reference>
<evidence type="ECO:0000259" key="2">
    <source>
        <dbReference type="Pfam" id="PF01464"/>
    </source>
</evidence>
<dbReference type="AlphaFoldDB" id="A0A4R1PQU6"/>
<dbReference type="OrthoDB" id="9815002at2"/>
<dbReference type="Gene3D" id="1.10.530.10">
    <property type="match status" value="1"/>
</dbReference>
<proteinExistence type="inferred from homology"/>
<dbReference type="SUPFAM" id="SSF53955">
    <property type="entry name" value="Lysozyme-like"/>
    <property type="match status" value="1"/>
</dbReference>